<protein>
    <recommendedName>
        <fullName evidence="1">G domain-containing protein</fullName>
    </recommendedName>
</protein>
<feature type="domain" description="G" evidence="1">
    <location>
        <begin position="38"/>
        <end position="142"/>
    </location>
</feature>
<dbReference type="Pfam" id="PF01926">
    <property type="entry name" value="MMR_HSR1"/>
    <property type="match status" value="1"/>
</dbReference>
<dbReference type="Proteomes" id="UP000834106">
    <property type="component" value="Chromosome 6"/>
</dbReference>
<dbReference type="GO" id="GO:0005829">
    <property type="term" value="C:cytosol"/>
    <property type="evidence" value="ECO:0007669"/>
    <property type="project" value="TreeGrafter"/>
</dbReference>
<dbReference type="GO" id="GO:0002098">
    <property type="term" value="P:tRNA wobble uridine modification"/>
    <property type="evidence" value="ECO:0007669"/>
    <property type="project" value="TreeGrafter"/>
</dbReference>
<dbReference type="CDD" id="cd04164">
    <property type="entry name" value="trmE"/>
    <property type="match status" value="1"/>
</dbReference>
<dbReference type="EMBL" id="OU503041">
    <property type="protein sequence ID" value="CAI9763901.1"/>
    <property type="molecule type" value="Genomic_DNA"/>
</dbReference>
<evidence type="ECO:0000313" key="2">
    <source>
        <dbReference type="EMBL" id="CAI9763901.1"/>
    </source>
</evidence>
<dbReference type="PANTHER" id="PTHR42714">
    <property type="entry name" value="TRNA MODIFICATION GTPASE GTPBP3"/>
    <property type="match status" value="1"/>
</dbReference>
<dbReference type="PANTHER" id="PTHR42714:SF2">
    <property type="entry name" value="TRNA MODIFICATION GTPASE GTPBP3, MITOCHONDRIAL"/>
    <property type="match status" value="1"/>
</dbReference>
<dbReference type="Gene3D" id="3.40.50.300">
    <property type="entry name" value="P-loop containing nucleotide triphosphate hydrolases"/>
    <property type="match status" value="1"/>
</dbReference>
<dbReference type="GO" id="GO:0030488">
    <property type="term" value="P:tRNA methylation"/>
    <property type="evidence" value="ECO:0007669"/>
    <property type="project" value="TreeGrafter"/>
</dbReference>
<dbReference type="SUPFAM" id="SSF52540">
    <property type="entry name" value="P-loop containing nucleoside triphosphate hydrolases"/>
    <property type="match status" value="1"/>
</dbReference>
<sequence length="234" mass="25265">MPTLELNLVIDKILGMLQEVENALETANYDKLLQSGFQIAIVGGPNVGKSSLLNTWSKSERAIVTDIAGTTRHIVEANISVGGIHVTLLDTAGIRGTDDIAEKIGVERSEAVATSADVIVTTISATEGWTSEDEKLLERFKEKSFTRSICVLFGLIVRKKTQEAKTRLMFSLQIQNESSSTPIVLVINKIDCAPSSSCEWANTLASSFNKHVFTCAVNGQGIPDLEPVAINTSN</sequence>
<proteinExistence type="predicted"/>
<reference evidence="2" key="1">
    <citation type="submission" date="2023-05" db="EMBL/GenBank/DDBJ databases">
        <authorList>
            <person name="Huff M."/>
        </authorList>
    </citation>
    <scope>NUCLEOTIDE SEQUENCE</scope>
</reference>
<organism evidence="2 3">
    <name type="scientific">Fraxinus pennsylvanica</name>
    <dbReference type="NCBI Taxonomy" id="56036"/>
    <lineage>
        <taxon>Eukaryota</taxon>
        <taxon>Viridiplantae</taxon>
        <taxon>Streptophyta</taxon>
        <taxon>Embryophyta</taxon>
        <taxon>Tracheophyta</taxon>
        <taxon>Spermatophyta</taxon>
        <taxon>Magnoliopsida</taxon>
        <taxon>eudicotyledons</taxon>
        <taxon>Gunneridae</taxon>
        <taxon>Pentapetalae</taxon>
        <taxon>asterids</taxon>
        <taxon>lamiids</taxon>
        <taxon>Lamiales</taxon>
        <taxon>Oleaceae</taxon>
        <taxon>Oleeae</taxon>
        <taxon>Fraxinus</taxon>
    </lineage>
</organism>
<name>A0AAD2DU08_9LAMI</name>
<dbReference type="NCBIfam" id="TIGR00231">
    <property type="entry name" value="small_GTP"/>
    <property type="match status" value="1"/>
</dbReference>
<accession>A0AAD2DU08</accession>
<evidence type="ECO:0000259" key="1">
    <source>
        <dbReference type="Pfam" id="PF01926"/>
    </source>
</evidence>
<dbReference type="AlphaFoldDB" id="A0AAD2DU08"/>
<dbReference type="GO" id="GO:0005525">
    <property type="term" value="F:GTP binding"/>
    <property type="evidence" value="ECO:0007669"/>
    <property type="project" value="InterPro"/>
</dbReference>
<dbReference type="InterPro" id="IPR027417">
    <property type="entry name" value="P-loop_NTPase"/>
</dbReference>
<dbReference type="InterPro" id="IPR031168">
    <property type="entry name" value="G_TrmE"/>
</dbReference>
<dbReference type="InterPro" id="IPR006073">
    <property type="entry name" value="GTP-bd"/>
</dbReference>
<keyword evidence="3" id="KW-1185">Reference proteome</keyword>
<gene>
    <name evidence="2" type="ORF">FPE_LOCUS11331</name>
</gene>
<dbReference type="PRINTS" id="PR00449">
    <property type="entry name" value="RASTRNSFRMNG"/>
</dbReference>
<evidence type="ECO:0000313" key="3">
    <source>
        <dbReference type="Proteomes" id="UP000834106"/>
    </source>
</evidence>
<dbReference type="InterPro" id="IPR005225">
    <property type="entry name" value="Small_GTP-bd"/>
</dbReference>